<evidence type="ECO:0000256" key="4">
    <source>
        <dbReference type="ARBA" id="ARBA00004613"/>
    </source>
</evidence>
<dbReference type="CDD" id="cd00190">
    <property type="entry name" value="Tryp_SPc"/>
    <property type="match status" value="1"/>
</dbReference>
<evidence type="ECO:0000256" key="19">
    <source>
        <dbReference type="SAM" id="SignalP"/>
    </source>
</evidence>
<evidence type="ECO:0000256" key="6">
    <source>
        <dbReference type="ARBA" id="ARBA00022588"/>
    </source>
</evidence>
<evidence type="ECO:0000259" key="21">
    <source>
        <dbReference type="PROSITE" id="PS50240"/>
    </source>
</evidence>
<feature type="disulfide bond" evidence="18">
    <location>
        <begin position="180"/>
        <end position="207"/>
    </location>
</feature>
<dbReference type="GO" id="GO:0009986">
    <property type="term" value="C:cell surface"/>
    <property type="evidence" value="ECO:0007669"/>
    <property type="project" value="UniProtKB-SubCell"/>
</dbReference>
<organism evidence="23 24">
    <name type="scientific">Conger conger</name>
    <name type="common">Conger eel</name>
    <name type="synonym">Muraena conger</name>
    <dbReference type="NCBI Taxonomy" id="82655"/>
    <lineage>
        <taxon>Eukaryota</taxon>
        <taxon>Metazoa</taxon>
        <taxon>Chordata</taxon>
        <taxon>Craniata</taxon>
        <taxon>Vertebrata</taxon>
        <taxon>Euteleostomi</taxon>
        <taxon>Actinopterygii</taxon>
        <taxon>Neopterygii</taxon>
        <taxon>Teleostei</taxon>
        <taxon>Anguilliformes</taxon>
        <taxon>Congridae</taxon>
        <taxon>Conger</taxon>
    </lineage>
</organism>
<feature type="domain" description="Sushi" evidence="22">
    <location>
        <begin position="26"/>
        <end position="89"/>
    </location>
</feature>
<feature type="active site" description="Charge relay system" evidence="17">
    <location>
        <position position="567"/>
    </location>
</feature>
<keyword evidence="8" id="KW-0645">Protease</keyword>
<accession>A0A9Q1DPI9</accession>
<sequence>MTCTIWGSLVIVAVLSHLCAGVPVDTNCGAEGLSITLGNYTLSDGLNVNSVVVYDCPEGYYPYPSSRHCQRTGKWSPPPSLKRPAQCKRVTCPDPLVFENGEVLPIQMIYYVTNQTTYKCFDGYNQFGSTTRVCQLNGKWNGSTPICDRGSDHCHDPGVPPGARRTGLHFGIDDTVTYRCDDGLTLVGSNERMCQESGEWTGVEPACYSKFAYDTLDEVVTSFSASLRDSLTSEGDSQSQYEKKIRLNKAGNLHIYIALDFSDSIKKDDFRLSKKYALKLIEKISFFEITPKYEILAFATDTMEIINIANPNYDDVNIITELENFKYEGKGDKSGTNIAKAFEFIFGKMSFMEAQNKEGFKDIQHTIIMFTDGIANMGGSAKHKVDQIKSKVKNANNADNREEFLDIYVFGIGVEVNSEEINKLVSQKPPEKHFFKLQNTDSMDSMLDKMIDESDSVGLCGVYRNYQNTDDPKISTISKRWKYPWMAKIEVTRDDGTSDCQGALVSSRFVLTAAHCFRFDDQPNLVIVKIEDGNLGAERAVEMFKSHPNYNSMAKRNKGIQEFYDYDVALIQLKVDVKPSAQARPMCIPCTAETNRALKLHDKATCEEHRDILLKKDIEPANFLSAAKLAWKDVTIKLNKKRHNCIKDIKETVNVADPTEMVTENFLCTGGNEDNVDHVSCKGDSGGPLFVQRNNRLIQVGVVSFGVKNLCTASSEDLPESDATSRDFHINLFSVLPFLKKYLGDGTISAPITFID</sequence>
<keyword evidence="15" id="KW-0325">Glycoprotein</keyword>
<dbReference type="SUPFAM" id="SSF57535">
    <property type="entry name" value="Complement control module/SCR domain"/>
    <property type="match status" value="3"/>
</dbReference>
<keyword evidence="10" id="KW-0677">Repeat</keyword>
<dbReference type="Pfam" id="PF00092">
    <property type="entry name" value="VWA"/>
    <property type="match status" value="1"/>
</dbReference>
<feature type="domain" description="Peptidase S1" evidence="21">
    <location>
        <begin position="459"/>
        <end position="744"/>
    </location>
</feature>
<dbReference type="PRINTS" id="PR00722">
    <property type="entry name" value="CHYMOTRYPSIN"/>
</dbReference>
<evidence type="ECO:0000256" key="15">
    <source>
        <dbReference type="ARBA" id="ARBA00023180"/>
    </source>
</evidence>
<feature type="active site" description="Charge relay system" evidence="17">
    <location>
        <position position="685"/>
    </location>
</feature>
<evidence type="ECO:0000256" key="18">
    <source>
        <dbReference type="PROSITE-ProRule" id="PRU00302"/>
    </source>
</evidence>
<keyword evidence="5" id="KW-0964">Secreted</keyword>
<dbReference type="Gene3D" id="2.40.10.10">
    <property type="entry name" value="Trypsin-like serine proteases"/>
    <property type="match status" value="2"/>
</dbReference>
<proteinExistence type="predicted"/>
<gene>
    <name evidence="23" type="ORF">COCON_G00079310</name>
</gene>
<comment type="cofactor">
    <cofactor evidence="2">
        <name>Mg(2+)</name>
        <dbReference type="ChEBI" id="CHEBI:18420"/>
    </cofactor>
</comment>
<dbReference type="InterPro" id="IPR011360">
    <property type="entry name" value="Compl_C2_B"/>
</dbReference>
<dbReference type="AlphaFoldDB" id="A0A9Q1DPI9"/>
<dbReference type="OrthoDB" id="6127264at2759"/>
<evidence type="ECO:0000256" key="5">
    <source>
        <dbReference type="ARBA" id="ARBA00022525"/>
    </source>
</evidence>
<dbReference type="InterPro" id="IPR043504">
    <property type="entry name" value="Peptidase_S1_PA_chymotrypsin"/>
</dbReference>
<dbReference type="InterPro" id="IPR036465">
    <property type="entry name" value="vWFA_dom_sf"/>
</dbReference>
<evidence type="ECO:0000256" key="16">
    <source>
        <dbReference type="ARBA" id="ARBA00029636"/>
    </source>
</evidence>
<dbReference type="GO" id="GO:0006508">
    <property type="term" value="P:proteolysis"/>
    <property type="evidence" value="ECO:0007669"/>
    <property type="project" value="UniProtKB-KW"/>
</dbReference>
<dbReference type="InterPro" id="IPR009003">
    <property type="entry name" value="Peptidase_S1_PA"/>
</dbReference>
<keyword evidence="14 18" id="KW-1015">Disulfide bond</keyword>
<dbReference type="Proteomes" id="UP001152803">
    <property type="component" value="Unassembled WGS sequence"/>
</dbReference>
<evidence type="ECO:0000259" key="20">
    <source>
        <dbReference type="PROSITE" id="PS50234"/>
    </source>
</evidence>
<dbReference type="Gene3D" id="3.40.50.410">
    <property type="entry name" value="von Willebrand factor, type A domain"/>
    <property type="match status" value="1"/>
</dbReference>
<keyword evidence="13" id="KW-0391">Immunity</keyword>
<dbReference type="InterPro" id="IPR035976">
    <property type="entry name" value="Sushi/SCR/CCP_sf"/>
</dbReference>
<evidence type="ECO:0000256" key="9">
    <source>
        <dbReference type="ARBA" id="ARBA00022729"/>
    </source>
</evidence>
<evidence type="ECO:0000256" key="14">
    <source>
        <dbReference type="ARBA" id="ARBA00023157"/>
    </source>
</evidence>
<dbReference type="EMBL" id="JAFJMO010000005">
    <property type="protein sequence ID" value="KAJ8276179.1"/>
    <property type="molecule type" value="Genomic_DNA"/>
</dbReference>
<comment type="cofactor">
    <cofactor evidence="1">
        <name>Mn(2+)</name>
        <dbReference type="ChEBI" id="CHEBI:29035"/>
    </cofactor>
</comment>
<evidence type="ECO:0000313" key="23">
    <source>
        <dbReference type="EMBL" id="KAJ8276179.1"/>
    </source>
</evidence>
<evidence type="ECO:0000256" key="8">
    <source>
        <dbReference type="ARBA" id="ARBA00022670"/>
    </source>
</evidence>
<dbReference type="SUPFAM" id="SSF53300">
    <property type="entry name" value="vWA-like"/>
    <property type="match status" value="1"/>
</dbReference>
<dbReference type="InterPro" id="IPR001254">
    <property type="entry name" value="Trypsin_dom"/>
</dbReference>
<comment type="subcellular location">
    <subcellularLocation>
        <location evidence="3">Cell surface</location>
    </subcellularLocation>
    <subcellularLocation>
        <location evidence="4">Secreted</location>
    </subcellularLocation>
</comment>
<feature type="domain" description="Sushi" evidence="22">
    <location>
        <begin position="90"/>
        <end position="149"/>
    </location>
</feature>
<dbReference type="CDD" id="cd00033">
    <property type="entry name" value="CCP"/>
    <property type="match status" value="3"/>
</dbReference>
<evidence type="ECO:0000313" key="24">
    <source>
        <dbReference type="Proteomes" id="UP001152803"/>
    </source>
</evidence>
<evidence type="ECO:0000256" key="11">
    <source>
        <dbReference type="ARBA" id="ARBA00022801"/>
    </source>
</evidence>
<dbReference type="SMART" id="SM00032">
    <property type="entry name" value="CCP"/>
    <property type="match status" value="3"/>
</dbReference>
<evidence type="ECO:0000256" key="13">
    <source>
        <dbReference type="ARBA" id="ARBA00022859"/>
    </source>
</evidence>
<feature type="domain" description="VWFA" evidence="20">
    <location>
        <begin position="254"/>
        <end position="450"/>
    </location>
</feature>
<comment type="caution">
    <text evidence="18">Lacks conserved residue(s) required for the propagation of feature annotation.</text>
</comment>
<dbReference type="PROSITE" id="PS00134">
    <property type="entry name" value="TRYPSIN_HIS"/>
    <property type="match status" value="1"/>
</dbReference>
<keyword evidence="24" id="KW-1185">Reference proteome</keyword>
<feature type="disulfide bond" evidence="18">
    <location>
        <begin position="120"/>
        <end position="147"/>
    </location>
</feature>
<dbReference type="InterPro" id="IPR018114">
    <property type="entry name" value="TRYPSIN_HIS"/>
</dbReference>
<dbReference type="Gene3D" id="2.10.70.10">
    <property type="entry name" value="Complement Module, domain 1"/>
    <property type="match status" value="3"/>
</dbReference>
<dbReference type="GO" id="GO:0045087">
    <property type="term" value="P:innate immune response"/>
    <property type="evidence" value="ECO:0007669"/>
    <property type="project" value="UniProtKB-KW"/>
</dbReference>
<dbReference type="PROSITE" id="PS50234">
    <property type="entry name" value="VWFA"/>
    <property type="match status" value="1"/>
</dbReference>
<feature type="active site" description="Charge relay system" evidence="17">
    <location>
        <position position="515"/>
    </location>
</feature>
<evidence type="ECO:0000256" key="17">
    <source>
        <dbReference type="PIRSR" id="PIRSR001154-1"/>
    </source>
</evidence>
<dbReference type="GO" id="GO:0004252">
    <property type="term" value="F:serine-type endopeptidase activity"/>
    <property type="evidence" value="ECO:0007669"/>
    <property type="project" value="InterPro"/>
</dbReference>
<evidence type="ECO:0000256" key="2">
    <source>
        <dbReference type="ARBA" id="ARBA00001946"/>
    </source>
</evidence>
<dbReference type="GO" id="GO:0006956">
    <property type="term" value="P:complement activation"/>
    <property type="evidence" value="ECO:0007669"/>
    <property type="project" value="InterPro"/>
</dbReference>
<keyword evidence="6" id="KW-0399">Innate immunity</keyword>
<dbReference type="InterPro" id="IPR000436">
    <property type="entry name" value="Sushi_SCR_CCP_dom"/>
</dbReference>
<dbReference type="SMART" id="SM00327">
    <property type="entry name" value="VWA"/>
    <property type="match status" value="1"/>
</dbReference>
<name>A0A9Q1DPI9_CONCO</name>
<dbReference type="PANTHER" id="PTHR46393:SF6">
    <property type="entry name" value="COMPLEMENT C2-RELATED"/>
    <property type="match status" value="1"/>
</dbReference>
<reference evidence="23" key="1">
    <citation type="journal article" date="2023" name="Science">
        <title>Genome structures resolve the early diversification of teleost fishes.</title>
        <authorList>
            <person name="Parey E."/>
            <person name="Louis A."/>
            <person name="Montfort J."/>
            <person name="Bouchez O."/>
            <person name="Roques C."/>
            <person name="Iampietro C."/>
            <person name="Lluch J."/>
            <person name="Castinel A."/>
            <person name="Donnadieu C."/>
            <person name="Desvignes T."/>
            <person name="Floi Bucao C."/>
            <person name="Jouanno E."/>
            <person name="Wen M."/>
            <person name="Mejri S."/>
            <person name="Dirks R."/>
            <person name="Jansen H."/>
            <person name="Henkel C."/>
            <person name="Chen W.J."/>
            <person name="Zahm M."/>
            <person name="Cabau C."/>
            <person name="Klopp C."/>
            <person name="Thompson A.W."/>
            <person name="Robinson-Rechavi M."/>
            <person name="Braasch I."/>
            <person name="Lecointre G."/>
            <person name="Bobe J."/>
            <person name="Postlethwait J.H."/>
            <person name="Berthelot C."/>
            <person name="Roest Crollius H."/>
            <person name="Guiguen Y."/>
        </authorList>
    </citation>
    <scope>NUCLEOTIDE SEQUENCE</scope>
    <source>
        <strain evidence="23">Concon-B</strain>
    </source>
</reference>
<evidence type="ECO:0000256" key="12">
    <source>
        <dbReference type="ARBA" id="ARBA00022825"/>
    </source>
</evidence>
<protein>
    <recommendedName>
        <fullName evidence="16">C3/C5 convertase</fullName>
    </recommendedName>
</protein>
<evidence type="ECO:0000256" key="3">
    <source>
        <dbReference type="ARBA" id="ARBA00004241"/>
    </source>
</evidence>
<evidence type="ECO:0000256" key="7">
    <source>
        <dbReference type="ARBA" id="ARBA00022659"/>
    </source>
</evidence>
<dbReference type="InterPro" id="IPR001314">
    <property type="entry name" value="Peptidase_S1A"/>
</dbReference>
<dbReference type="GO" id="GO:0070062">
    <property type="term" value="C:extracellular exosome"/>
    <property type="evidence" value="ECO:0007669"/>
    <property type="project" value="TreeGrafter"/>
</dbReference>
<evidence type="ECO:0000259" key="22">
    <source>
        <dbReference type="PROSITE" id="PS50923"/>
    </source>
</evidence>
<comment type="caution">
    <text evidence="23">The sequence shown here is derived from an EMBL/GenBank/DDBJ whole genome shotgun (WGS) entry which is preliminary data.</text>
</comment>
<dbReference type="GO" id="GO:0009617">
    <property type="term" value="P:response to bacterium"/>
    <property type="evidence" value="ECO:0007669"/>
    <property type="project" value="TreeGrafter"/>
</dbReference>
<dbReference type="PANTHER" id="PTHR46393">
    <property type="entry name" value="SUSHI DOMAIN-CONTAINING PROTEIN"/>
    <property type="match status" value="1"/>
</dbReference>
<dbReference type="PROSITE" id="PS50240">
    <property type="entry name" value="TRYPSIN_DOM"/>
    <property type="match status" value="1"/>
</dbReference>
<dbReference type="Pfam" id="PF00089">
    <property type="entry name" value="Trypsin"/>
    <property type="match status" value="1"/>
</dbReference>
<dbReference type="SUPFAM" id="SSF50494">
    <property type="entry name" value="Trypsin-like serine proteases"/>
    <property type="match status" value="1"/>
</dbReference>
<keyword evidence="11" id="KW-0378">Hydrolase</keyword>
<feature type="signal peptide" evidence="19">
    <location>
        <begin position="1"/>
        <end position="21"/>
    </location>
</feature>
<keyword evidence="7 18" id="KW-0768">Sushi</keyword>
<dbReference type="InterPro" id="IPR002035">
    <property type="entry name" value="VWF_A"/>
</dbReference>
<dbReference type="PIRSF" id="PIRSF001154">
    <property type="entry name" value="Compl_C2_B"/>
    <property type="match status" value="1"/>
</dbReference>
<dbReference type="Pfam" id="PF00084">
    <property type="entry name" value="Sushi"/>
    <property type="match status" value="3"/>
</dbReference>
<dbReference type="SMART" id="SM00020">
    <property type="entry name" value="Tryp_SPc"/>
    <property type="match status" value="1"/>
</dbReference>
<evidence type="ECO:0000256" key="10">
    <source>
        <dbReference type="ARBA" id="ARBA00022737"/>
    </source>
</evidence>
<keyword evidence="9 19" id="KW-0732">Signal</keyword>
<keyword evidence="12" id="KW-0720">Serine protease</keyword>
<feature type="domain" description="Sushi" evidence="22">
    <location>
        <begin position="152"/>
        <end position="209"/>
    </location>
</feature>
<dbReference type="PROSITE" id="PS50923">
    <property type="entry name" value="SUSHI"/>
    <property type="match status" value="3"/>
</dbReference>
<evidence type="ECO:0000256" key="1">
    <source>
        <dbReference type="ARBA" id="ARBA00001936"/>
    </source>
</evidence>
<feature type="chain" id="PRO_5040453507" description="C3/C5 convertase" evidence="19">
    <location>
        <begin position="22"/>
        <end position="756"/>
    </location>
</feature>